<proteinExistence type="predicted"/>
<keyword evidence="3" id="KW-0805">Transcription regulation</keyword>
<reference evidence="7" key="1">
    <citation type="submission" date="2020-08" db="EMBL/GenBank/DDBJ databases">
        <title>Genome sequencing and assembly of the red palm weevil Rhynchophorus ferrugineus.</title>
        <authorList>
            <person name="Dias G.B."/>
            <person name="Bergman C.M."/>
            <person name="Manee M."/>
        </authorList>
    </citation>
    <scope>NUCLEOTIDE SEQUENCE</scope>
    <source>
        <strain evidence="7">AA-2017</strain>
        <tissue evidence="7">Whole larva</tissue>
    </source>
</reference>
<evidence type="ECO:0000259" key="6">
    <source>
        <dbReference type="Pfam" id="PF13873"/>
    </source>
</evidence>
<accession>A0A834J341</accession>
<gene>
    <name evidence="7" type="ORF">GWI33_002515</name>
</gene>
<evidence type="ECO:0000313" key="7">
    <source>
        <dbReference type="EMBL" id="KAF7287142.1"/>
    </source>
</evidence>
<comment type="function">
    <text evidence="5">Involved in transvection phenomena (= synapsis-dependent gene expression), where the synaptic pairing of chromosomes carrying genes with which zeste interacts influences the expression of these genes. Zeste binds to DNA and stimulates transcription from a nearby promoter.</text>
</comment>
<keyword evidence="4" id="KW-0804">Transcription</keyword>
<evidence type="ECO:0000256" key="5">
    <source>
        <dbReference type="ARBA" id="ARBA00025466"/>
    </source>
</evidence>
<dbReference type="Pfam" id="PF13873">
    <property type="entry name" value="Myb_DNA-bind_5"/>
    <property type="match status" value="1"/>
</dbReference>
<name>A0A834J341_RHYFE</name>
<comment type="caution">
    <text evidence="7">The sequence shown here is derived from an EMBL/GenBank/DDBJ whole genome shotgun (WGS) entry which is preliminary data.</text>
</comment>
<evidence type="ECO:0000256" key="3">
    <source>
        <dbReference type="ARBA" id="ARBA00023015"/>
    </source>
</evidence>
<dbReference type="Proteomes" id="UP000625711">
    <property type="component" value="Unassembled WGS sequence"/>
</dbReference>
<keyword evidence="8" id="KW-1185">Reference proteome</keyword>
<dbReference type="AlphaFoldDB" id="A0A834J341"/>
<sequence length="94" mass="11576">MSHFRFKEADYYKLVSLIEKHGKILRDRSTDLQSLIRRRECWYIITKLYNTTSQYPCDMMNLKRMYGELRMKSRTKYINMLARIRDENLKKAEE</sequence>
<comment type="subunit">
    <text evidence="1">Self-associates forming complexes of several hundred monomers.</text>
</comment>
<evidence type="ECO:0000313" key="8">
    <source>
        <dbReference type="Proteomes" id="UP000625711"/>
    </source>
</evidence>
<feature type="domain" description="Myb/SANT-like DNA-binding" evidence="6">
    <location>
        <begin position="5"/>
        <end position="77"/>
    </location>
</feature>
<evidence type="ECO:0000256" key="2">
    <source>
        <dbReference type="ARBA" id="ARBA00016807"/>
    </source>
</evidence>
<protein>
    <recommendedName>
        <fullName evidence="2">Regulatory protein zeste</fullName>
    </recommendedName>
</protein>
<dbReference type="InterPro" id="IPR028002">
    <property type="entry name" value="Myb_DNA-bind_5"/>
</dbReference>
<evidence type="ECO:0000256" key="1">
    <source>
        <dbReference type="ARBA" id="ARBA00011764"/>
    </source>
</evidence>
<organism evidence="7 8">
    <name type="scientific">Rhynchophorus ferrugineus</name>
    <name type="common">Red palm weevil</name>
    <name type="synonym">Curculio ferrugineus</name>
    <dbReference type="NCBI Taxonomy" id="354439"/>
    <lineage>
        <taxon>Eukaryota</taxon>
        <taxon>Metazoa</taxon>
        <taxon>Ecdysozoa</taxon>
        <taxon>Arthropoda</taxon>
        <taxon>Hexapoda</taxon>
        <taxon>Insecta</taxon>
        <taxon>Pterygota</taxon>
        <taxon>Neoptera</taxon>
        <taxon>Endopterygota</taxon>
        <taxon>Coleoptera</taxon>
        <taxon>Polyphaga</taxon>
        <taxon>Cucujiformia</taxon>
        <taxon>Curculionidae</taxon>
        <taxon>Dryophthorinae</taxon>
        <taxon>Rhynchophorus</taxon>
    </lineage>
</organism>
<evidence type="ECO:0000256" key="4">
    <source>
        <dbReference type="ARBA" id="ARBA00023163"/>
    </source>
</evidence>
<dbReference type="EMBL" id="JAACXV010000016">
    <property type="protein sequence ID" value="KAF7287142.1"/>
    <property type="molecule type" value="Genomic_DNA"/>
</dbReference>